<dbReference type="AlphaFoldDB" id="A0A2N1NHF5"/>
<dbReference type="GO" id="GO:0043139">
    <property type="term" value="F:5'-3' DNA helicase activity"/>
    <property type="evidence" value="ECO:0007669"/>
    <property type="project" value="UniProtKB-EC"/>
</dbReference>
<feature type="domain" description="DNA helicase Pif1-like DEAD-box helicase" evidence="2">
    <location>
        <begin position="9"/>
        <end position="65"/>
    </location>
</feature>
<sequence>IFIISKRNPGIAILLLPGSRIAHSCFKIPFEIHEDSTCTVKYGSNLALFLQVIQLIIWNEVSMVH</sequence>
<dbReference type="Pfam" id="PF05970">
    <property type="entry name" value="PIF1"/>
    <property type="match status" value="1"/>
</dbReference>
<name>A0A2N1NHF5_9GLOM</name>
<dbReference type="Proteomes" id="UP000233469">
    <property type="component" value="Unassembled WGS sequence"/>
</dbReference>
<evidence type="ECO:0000256" key="1">
    <source>
        <dbReference type="RuleBase" id="RU363044"/>
    </source>
</evidence>
<reference evidence="3 4" key="2">
    <citation type="submission" date="2017-10" db="EMBL/GenBank/DDBJ databases">
        <title>Extensive intraspecific genome diversity in a model arbuscular mycorrhizal fungus.</title>
        <authorList>
            <person name="Chen E.C.H."/>
            <person name="Morin E."/>
            <person name="Baudet D."/>
            <person name="Noel J."/>
            <person name="Ndikumana S."/>
            <person name="Charron P."/>
            <person name="St-Onge C."/>
            <person name="Giorgi J."/>
            <person name="Grigoriev I.V."/>
            <person name="Roux C."/>
            <person name="Martin F.M."/>
            <person name="Corradi N."/>
        </authorList>
    </citation>
    <scope>NUCLEOTIDE SEQUENCE [LARGE SCALE GENOMIC DNA]</scope>
    <source>
        <strain evidence="3 4">C2</strain>
    </source>
</reference>
<feature type="non-terminal residue" evidence="3">
    <location>
        <position position="1"/>
    </location>
</feature>
<keyword evidence="1" id="KW-0067">ATP-binding</keyword>
<comment type="catalytic activity">
    <reaction evidence="1">
        <text>ATP + H2O = ADP + phosphate + H(+)</text>
        <dbReference type="Rhea" id="RHEA:13065"/>
        <dbReference type="ChEBI" id="CHEBI:15377"/>
        <dbReference type="ChEBI" id="CHEBI:15378"/>
        <dbReference type="ChEBI" id="CHEBI:30616"/>
        <dbReference type="ChEBI" id="CHEBI:43474"/>
        <dbReference type="ChEBI" id="CHEBI:456216"/>
        <dbReference type="EC" id="5.6.2.3"/>
    </reaction>
</comment>
<comment type="cofactor">
    <cofactor evidence="1">
        <name>Mg(2+)</name>
        <dbReference type="ChEBI" id="CHEBI:18420"/>
    </cofactor>
</comment>
<dbReference type="GO" id="GO:0016887">
    <property type="term" value="F:ATP hydrolysis activity"/>
    <property type="evidence" value="ECO:0007669"/>
    <property type="project" value="RHEA"/>
</dbReference>
<accession>A0A2N1NHF5</accession>
<protein>
    <recommendedName>
        <fullName evidence="1">ATP-dependent DNA helicase</fullName>
        <ecNumber evidence="1">5.6.2.3</ecNumber>
    </recommendedName>
</protein>
<dbReference type="PANTHER" id="PTHR10492">
    <property type="match status" value="1"/>
</dbReference>
<reference evidence="3 4" key="1">
    <citation type="submission" date="2016-04" db="EMBL/GenBank/DDBJ databases">
        <title>Genome analyses suggest a sexual origin of heterokaryosis in a supposedly ancient asexual fungus.</title>
        <authorList>
            <person name="Ropars J."/>
            <person name="Sedzielewska K."/>
            <person name="Noel J."/>
            <person name="Charron P."/>
            <person name="Farinelli L."/>
            <person name="Marton T."/>
            <person name="Kruger M."/>
            <person name="Pelin A."/>
            <person name="Brachmann A."/>
            <person name="Corradi N."/>
        </authorList>
    </citation>
    <scope>NUCLEOTIDE SEQUENCE [LARGE SCALE GENOMIC DNA]</scope>
    <source>
        <strain evidence="3 4">C2</strain>
    </source>
</reference>
<dbReference type="EC" id="5.6.2.3" evidence="1"/>
<evidence type="ECO:0000313" key="4">
    <source>
        <dbReference type="Proteomes" id="UP000233469"/>
    </source>
</evidence>
<comment type="similarity">
    <text evidence="1">Belongs to the helicase family.</text>
</comment>
<dbReference type="InterPro" id="IPR010285">
    <property type="entry name" value="DNA_helicase_pif1-like_DEAD"/>
</dbReference>
<keyword evidence="1" id="KW-0547">Nucleotide-binding</keyword>
<evidence type="ECO:0000313" key="3">
    <source>
        <dbReference type="EMBL" id="PKK73280.1"/>
    </source>
</evidence>
<dbReference type="EMBL" id="LLXL01000383">
    <property type="protein sequence ID" value="PKK73280.1"/>
    <property type="molecule type" value="Genomic_DNA"/>
</dbReference>
<dbReference type="GO" id="GO:0006281">
    <property type="term" value="P:DNA repair"/>
    <property type="evidence" value="ECO:0007669"/>
    <property type="project" value="UniProtKB-KW"/>
</dbReference>
<keyword evidence="1" id="KW-0234">DNA repair</keyword>
<keyword evidence="1" id="KW-0233">DNA recombination</keyword>
<keyword evidence="1" id="KW-0227">DNA damage</keyword>
<proteinExistence type="inferred from homology"/>
<dbReference type="GO" id="GO:0006310">
    <property type="term" value="P:DNA recombination"/>
    <property type="evidence" value="ECO:0007669"/>
    <property type="project" value="UniProtKB-KW"/>
</dbReference>
<dbReference type="PANTHER" id="PTHR10492:SF57">
    <property type="entry name" value="ATP-DEPENDENT DNA HELICASE"/>
    <property type="match status" value="1"/>
</dbReference>
<keyword evidence="1" id="KW-0347">Helicase</keyword>
<dbReference type="GO" id="GO:0000723">
    <property type="term" value="P:telomere maintenance"/>
    <property type="evidence" value="ECO:0007669"/>
    <property type="project" value="InterPro"/>
</dbReference>
<organism evidence="3 4">
    <name type="scientific">Rhizophagus irregularis</name>
    <dbReference type="NCBI Taxonomy" id="588596"/>
    <lineage>
        <taxon>Eukaryota</taxon>
        <taxon>Fungi</taxon>
        <taxon>Fungi incertae sedis</taxon>
        <taxon>Mucoromycota</taxon>
        <taxon>Glomeromycotina</taxon>
        <taxon>Glomeromycetes</taxon>
        <taxon>Glomerales</taxon>
        <taxon>Glomeraceae</taxon>
        <taxon>Rhizophagus</taxon>
    </lineage>
</organism>
<gene>
    <name evidence="3" type="ORF">RhiirC2_657574</name>
</gene>
<evidence type="ECO:0000259" key="2">
    <source>
        <dbReference type="Pfam" id="PF05970"/>
    </source>
</evidence>
<dbReference type="GO" id="GO:0005524">
    <property type="term" value="F:ATP binding"/>
    <property type="evidence" value="ECO:0007669"/>
    <property type="project" value="UniProtKB-KW"/>
</dbReference>
<keyword evidence="1" id="KW-0378">Hydrolase</keyword>
<comment type="caution">
    <text evidence="3">The sequence shown here is derived from an EMBL/GenBank/DDBJ whole genome shotgun (WGS) entry which is preliminary data.</text>
</comment>